<evidence type="ECO:0000256" key="5">
    <source>
        <dbReference type="ARBA" id="ARBA00022598"/>
    </source>
</evidence>
<dbReference type="SUPFAM" id="SSF52440">
    <property type="entry name" value="PreATP-grasp domain"/>
    <property type="match status" value="1"/>
</dbReference>
<keyword evidence="13" id="KW-0276">Fatty acid metabolism</keyword>
<dbReference type="InterPro" id="IPR051602">
    <property type="entry name" value="ACC_Biotin_Carboxylase"/>
</dbReference>
<comment type="catalytic activity">
    <reaction evidence="11 13">
        <text>N(6)-biotinyl-L-lysyl-[protein] + hydrogencarbonate + ATP = N(6)-carboxybiotinyl-L-lysyl-[protein] + ADP + phosphate + H(+)</text>
        <dbReference type="Rhea" id="RHEA:13501"/>
        <dbReference type="Rhea" id="RHEA-COMP:10505"/>
        <dbReference type="Rhea" id="RHEA-COMP:10506"/>
        <dbReference type="ChEBI" id="CHEBI:15378"/>
        <dbReference type="ChEBI" id="CHEBI:17544"/>
        <dbReference type="ChEBI" id="CHEBI:30616"/>
        <dbReference type="ChEBI" id="CHEBI:43474"/>
        <dbReference type="ChEBI" id="CHEBI:83144"/>
        <dbReference type="ChEBI" id="CHEBI:83145"/>
        <dbReference type="ChEBI" id="CHEBI:456216"/>
        <dbReference type="EC" id="6.3.4.14"/>
    </reaction>
</comment>
<evidence type="ECO:0000313" key="16">
    <source>
        <dbReference type="EMBL" id="PSR29218.1"/>
    </source>
</evidence>
<keyword evidence="9" id="KW-0460">Magnesium</keyword>
<evidence type="ECO:0000256" key="2">
    <source>
        <dbReference type="ARBA" id="ARBA00004956"/>
    </source>
</evidence>
<dbReference type="NCBIfam" id="NF006367">
    <property type="entry name" value="PRK08591.1"/>
    <property type="match status" value="1"/>
</dbReference>
<dbReference type="SMART" id="SM00878">
    <property type="entry name" value="Biotin_carb_C"/>
    <property type="match status" value="1"/>
</dbReference>
<dbReference type="EMBL" id="PXYX01000003">
    <property type="protein sequence ID" value="PSR29218.1"/>
    <property type="molecule type" value="Genomic_DNA"/>
</dbReference>
<dbReference type="GO" id="GO:0006633">
    <property type="term" value="P:fatty acid biosynthetic process"/>
    <property type="evidence" value="ECO:0007669"/>
    <property type="project" value="UniProtKB-KW"/>
</dbReference>
<feature type="domain" description="ATP-grasp" evidence="14">
    <location>
        <begin position="120"/>
        <end position="317"/>
    </location>
</feature>
<evidence type="ECO:0000256" key="7">
    <source>
        <dbReference type="ARBA" id="ARBA00022741"/>
    </source>
</evidence>
<dbReference type="NCBIfam" id="TIGR00514">
    <property type="entry name" value="accC"/>
    <property type="match status" value="1"/>
</dbReference>
<evidence type="ECO:0000256" key="9">
    <source>
        <dbReference type="ARBA" id="ARBA00022842"/>
    </source>
</evidence>
<dbReference type="PROSITE" id="PS50979">
    <property type="entry name" value="BC"/>
    <property type="match status" value="1"/>
</dbReference>
<reference evidence="16 17" key="1">
    <citation type="journal article" date="2014" name="BMC Genomics">
        <title>Comparison of environmental and isolate Sulfobacillus genomes reveals diverse carbon, sulfur, nitrogen, and hydrogen metabolisms.</title>
        <authorList>
            <person name="Justice N.B."/>
            <person name="Norman A."/>
            <person name="Brown C.T."/>
            <person name="Singh A."/>
            <person name="Thomas B.C."/>
            <person name="Banfield J.F."/>
        </authorList>
    </citation>
    <scope>NUCLEOTIDE SEQUENCE [LARGE SCALE GENOMIC DNA]</scope>
    <source>
        <strain evidence="16">AMDSBA5</strain>
    </source>
</reference>
<proteinExistence type="predicted"/>
<dbReference type="Gene3D" id="3.30.470.20">
    <property type="entry name" value="ATP-grasp fold, B domain"/>
    <property type="match status" value="1"/>
</dbReference>
<dbReference type="Proteomes" id="UP000242705">
    <property type="component" value="Unassembled WGS sequence"/>
</dbReference>
<comment type="function">
    <text evidence="1 13">This protein is a component of the acetyl coenzyme A carboxylase complex; first, biotin carboxylase catalyzes the carboxylation of the carrier protein and then the transcarboxylase transfers the carboxyl group to form malonyl-CoA.</text>
</comment>
<dbReference type="PANTHER" id="PTHR48095:SF2">
    <property type="entry name" value="BIOTIN CARBOXYLASE, CHLOROPLASTIC"/>
    <property type="match status" value="1"/>
</dbReference>
<evidence type="ECO:0000256" key="11">
    <source>
        <dbReference type="ARBA" id="ARBA00048600"/>
    </source>
</evidence>
<dbReference type="GO" id="GO:0046872">
    <property type="term" value="F:metal ion binding"/>
    <property type="evidence" value="ECO:0007669"/>
    <property type="project" value="UniProtKB-KW"/>
</dbReference>
<dbReference type="FunFam" id="3.30.1490.20:FF:000018">
    <property type="entry name" value="Biotin carboxylase"/>
    <property type="match status" value="1"/>
</dbReference>
<evidence type="ECO:0000259" key="14">
    <source>
        <dbReference type="PROSITE" id="PS50975"/>
    </source>
</evidence>
<evidence type="ECO:0000313" key="17">
    <source>
        <dbReference type="Proteomes" id="UP000242705"/>
    </source>
</evidence>
<dbReference type="PROSITE" id="PS50975">
    <property type="entry name" value="ATP_GRASP"/>
    <property type="match status" value="1"/>
</dbReference>
<comment type="pathway">
    <text evidence="2 13">Lipid metabolism; malonyl-CoA biosynthesis; malonyl-CoA from acetyl-CoA: step 1/1.</text>
</comment>
<keyword evidence="6" id="KW-0479">Metal-binding</keyword>
<gene>
    <name evidence="16" type="primary">accC</name>
    <name evidence="16" type="ORF">C7B47_02545</name>
</gene>
<dbReference type="Pfam" id="PF00289">
    <property type="entry name" value="Biotin_carb_N"/>
    <property type="match status" value="1"/>
</dbReference>
<dbReference type="UniPathway" id="UPA00655">
    <property type="reaction ID" value="UER00711"/>
</dbReference>
<dbReference type="PANTHER" id="PTHR48095">
    <property type="entry name" value="PYRUVATE CARBOXYLASE SUBUNIT A"/>
    <property type="match status" value="1"/>
</dbReference>
<dbReference type="PROSITE" id="PS00867">
    <property type="entry name" value="CPSASE_2"/>
    <property type="match status" value="1"/>
</dbReference>
<evidence type="ECO:0000256" key="8">
    <source>
        <dbReference type="ARBA" id="ARBA00022840"/>
    </source>
</evidence>
<dbReference type="SUPFAM" id="SSF56059">
    <property type="entry name" value="Glutathione synthetase ATP-binding domain-like"/>
    <property type="match status" value="1"/>
</dbReference>
<sequence>MFNKILVANRGEIAIRVMRAARELGIKTVAVYSDADKEATHVKYADEAFPIGPAPSNLSYLHIPNIINAAVQTGAEAIHPGYGFLSENHHFAAVCQTWGIKFIGPPADAIEKMGIKAQARQMMMEAGVPVVPGTAGTVENIDEAKRIAEEIGYPVMVKASFGGGGRGIRVVESPNELEEALERASREAKSAFGQGDVYIEKYLRQPRHIEIQVLADNYGHVVTLGERESSLQRRRQKVLEEAPSVAMTPELRAKMSEAAVRAAQAVNYTSAGTLEFLLDENGHFYFMEMNTRVQVEHACTEMITGIDIVKEQIRVAAGLPLSITQDDVELRGWAIECRINAEDPANQFRPSPGKVTVWQEPGGPWVRVDSGAEPGYQVQPFYDSLLAKIVTWGRTRDEAIERMRRALSEFHIEGVKTTLDLHKQLMNDEEFCAGRIHTNFLAERIKGA</sequence>
<evidence type="ECO:0000256" key="13">
    <source>
        <dbReference type="RuleBase" id="RU365063"/>
    </source>
</evidence>
<dbReference type="InterPro" id="IPR005482">
    <property type="entry name" value="Biotin_COase_C"/>
</dbReference>
<comment type="subunit">
    <text evidence="3 13">Acetyl-CoA carboxylase is a heterohexamer of biotin carboxyl carrier protein, biotin carboxylase and the two subunits of carboxyl transferase in a 2:2 complex.</text>
</comment>
<dbReference type="GO" id="GO:0004075">
    <property type="term" value="F:biotin carboxylase activity"/>
    <property type="evidence" value="ECO:0007669"/>
    <property type="project" value="UniProtKB-EC"/>
</dbReference>
<dbReference type="SUPFAM" id="SSF51246">
    <property type="entry name" value="Rudiment single hybrid motif"/>
    <property type="match status" value="1"/>
</dbReference>
<dbReference type="InterPro" id="IPR005479">
    <property type="entry name" value="CPAse_ATP-bd"/>
</dbReference>
<accession>A0A1R0IHA5</accession>
<dbReference type="FunFam" id="3.30.470.20:FF:000028">
    <property type="entry name" value="Methylcrotonoyl-CoA carboxylase subunit alpha, mitochondrial"/>
    <property type="match status" value="1"/>
</dbReference>
<dbReference type="RefSeq" id="WP_020373295.1">
    <property type="nucleotide sequence ID" value="NZ_MDZD01000029.1"/>
</dbReference>
<dbReference type="PROSITE" id="PS00866">
    <property type="entry name" value="CPSASE_1"/>
    <property type="match status" value="1"/>
</dbReference>
<keyword evidence="7 12" id="KW-0547">Nucleotide-binding</keyword>
<keyword evidence="13" id="KW-0443">Lipid metabolism</keyword>
<name>A0A1R0IHA5_SULTH</name>
<dbReference type="InterPro" id="IPR011761">
    <property type="entry name" value="ATP-grasp"/>
</dbReference>
<protein>
    <recommendedName>
        <fullName evidence="4 13">Biotin carboxylase</fullName>
        <ecNumber evidence="4 13">6.3.4.14</ecNumber>
    </recommendedName>
    <alternativeName>
        <fullName evidence="13">Acetyl-coenzyme A carboxylase biotin carboxylase subunit A</fullName>
    </alternativeName>
</protein>
<feature type="domain" description="Biotin carboxylation" evidence="15">
    <location>
        <begin position="1"/>
        <end position="446"/>
    </location>
</feature>
<evidence type="ECO:0000256" key="4">
    <source>
        <dbReference type="ARBA" id="ARBA00013263"/>
    </source>
</evidence>
<keyword evidence="13" id="KW-0444">Lipid biosynthesis</keyword>
<dbReference type="Pfam" id="PF02786">
    <property type="entry name" value="CPSase_L_D2"/>
    <property type="match status" value="1"/>
</dbReference>
<dbReference type="Pfam" id="PF02785">
    <property type="entry name" value="Biotin_carb_C"/>
    <property type="match status" value="1"/>
</dbReference>
<keyword evidence="5 13" id="KW-0436">Ligase</keyword>
<evidence type="ECO:0000256" key="10">
    <source>
        <dbReference type="ARBA" id="ARBA00023267"/>
    </source>
</evidence>
<evidence type="ECO:0000256" key="6">
    <source>
        <dbReference type="ARBA" id="ARBA00022723"/>
    </source>
</evidence>
<comment type="caution">
    <text evidence="16">The sequence shown here is derived from an EMBL/GenBank/DDBJ whole genome shotgun (WGS) entry which is preliminary data.</text>
</comment>
<keyword evidence="13" id="KW-0275">Fatty acid biosynthesis</keyword>
<dbReference type="InterPro" id="IPR005481">
    <property type="entry name" value="BC-like_N"/>
</dbReference>
<evidence type="ECO:0000256" key="3">
    <source>
        <dbReference type="ARBA" id="ARBA00011750"/>
    </source>
</evidence>
<dbReference type="InterPro" id="IPR011764">
    <property type="entry name" value="Biotin_carboxylation_dom"/>
</dbReference>
<dbReference type="InterPro" id="IPR011054">
    <property type="entry name" value="Rudment_hybrid_motif"/>
</dbReference>
<evidence type="ECO:0000256" key="12">
    <source>
        <dbReference type="PROSITE-ProRule" id="PRU00409"/>
    </source>
</evidence>
<organism evidence="16 17">
    <name type="scientific">Sulfobacillus thermosulfidooxidans</name>
    <dbReference type="NCBI Taxonomy" id="28034"/>
    <lineage>
        <taxon>Bacteria</taxon>
        <taxon>Bacillati</taxon>
        <taxon>Bacillota</taxon>
        <taxon>Clostridia</taxon>
        <taxon>Eubacteriales</taxon>
        <taxon>Clostridiales Family XVII. Incertae Sedis</taxon>
        <taxon>Sulfobacillus</taxon>
    </lineage>
</organism>
<dbReference type="GO" id="GO:0005524">
    <property type="term" value="F:ATP binding"/>
    <property type="evidence" value="ECO:0007669"/>
    <property type="project" value="UniProtKB-UniRule"/>
</dbReference>
<dbReference type="FunFam" id="3.40.50.20:FF:000010">
    <property type="entry name" value="Propionyl-CoA carboxylase subunit alpha"/>
    <property type="match status" value="1"/>
</dbReference>
<keyword evidence="10 13" id="KW-0092">Biotin</keyword>
<dbReference type="InterPro" id="IPR004549">
    <property type="entry name" value="Acetyl_CoA_COase_biotin_COase"/>
</dbReference>
<keyword evidence="8 12" id="KW-0067">ATP-binding</keyword>
<dbReference type="InterPro" id="IPR016185">
    <property type="entry name" value="PreATP-grasp_dom_sf"/>
</dbReference>
<dbReference type="AlphaFoldDB" id="A0A1R0IHA5"/>
<evidence type="ECO:0000259" key="15">
    <source>
        <dbReference type="PROSITE" id="PS50979"/>
    </source>
</evidence>
<dbReference type="EC" id="6.3.4.14" evidence="4 13"/>
<dbReference type="GO" id="GO:2001295">
    <property type="term" value="P:malonyl-CoA biosynthetic process"/>
    <property type="evidence" value="ECO:0007669"/>
    <property type="project" value="UniProtKB-UniPathway"/>
</dbReference>
<evidence type="ECO:0000256" key="1">
    <source>
        <dbReference type="ARBA" id="ARBA00003761"/>
    </source>
</evidence>